<comment type="caution">
    <text evidence="1">The sequence shown here is derived from an EMBL/GenBank/DDBJ whole genome shotgun (WGS) entry which is preliminary data.</text>
</comment>
<protein>
    <submittedName>
        <fullName evidence="1">GpE family phage tail protein</fullName>
    </submittedName>
</protein>
<proteinExistence type="predicted"/>
<dbReference type="Pfam" id="PF06528">
    <property type="entry name" value="Phage_P2_GpE"/>
    <property type="match status" value="1"/>
</dbReference>
<organism evidence="1 2">
    <name type="scientific">Vibrio tubiashii</name>
    <dbReference type="NCBI Taxonomy" id="29498"/>
    <lineage>
        <taxon>Bacteria</taxon>
        <taxon>Pseudomonadati</taxon>
        <taxon>Pseudomonadota</taxon>
        <taxon>Gammaproteobacteria</taxon>
        <taxon>Vibrionales</taxon>
        <taxon>Vibrionaceae</taxon>
        <taxon>Vibrio</taxon>
        <taxon>Vibrio oreintalis group</taxon>
    </lineage>
</organism>
<evidence type="ECO:0000313" key="2">
    <source>
        <dbReference type="Proteomes" id="UP000572722"/>
    </source>
</evidence>
<dbReference type="InterPro" id="IPR009493">
    <property type="entry name" value="P2_GpE"/>
</dbReference>
<name>A0AAE5GMJ7_9VIBR</name>
<sequence length="34" mass="4241">MFHWQPSEIDQLSYEDLILFRDKARQRTEQQESD</sequence>
<reference evidence="1 2" key="1">
    <citation type="submission" date="2019-08" db="EMBL/GenBank/DDBJ databases">
        <title>Draft genome sequencing and comparative genomics of hatchery-associated Vibrios.</title>
        <authorList>
            <person name="Kehlet-Delgado H."/>
            <person name="Mueller R.S."/>
        </authorList>
    </citation>
    <scope>NUCLEOTIDE SEQUENCE [LARGE SCALE GENOMIC DNA]</scope>
    <source>
        <strain evidence="1 2">01-65-5-1</strain>
    </source>
</reference>
<accession>A0AAE5GMJ7</accession>
<dbReference type="Proteomes" id="UP000572722">
    <property type="component" value="Unassembled WGS sequence"/>
</dbReference>
<evidence type="ECO:0000313" key="1">
    <source>
        <dbReference type="EMBL" id="NOI79232.1"/>
    </source>
</evidence>
<dbReference type="AlphaFoldDB" id="A0AAE5GMJ7"/>
<gene>
    <name evidence="1" type="ORF">F0237_01060</name>
</gene>
<dbReference type="EMBL" id="VTXO01000001">
    <property type="protein sequence ID" value="NOI79232.1"/>
    <property type="molecule type" value="Genomic_DNA"/>
</dbReference>